<dbReference type="EMBL" id="QNBE01000095">
    <property type="protein sequence ID" value="RKX69266.1"/>
    <property type="molecule type" value="Genomic_DNA"/>
</dbReference>
<dbReference type="InterPro" id="IPR015424">
    <property type="entry name" value="PyrdxlP-dep_Trfase"/>
</dbReference>
<evidence type="ECO:0000256" key="3">
    <source>
        <dbReference type="ARBA" id="ARBA00022679"/>
    </source>
</evidence>
<dbReference type="InterPro" id="IPR015421">
    <property type="entry name" value="PyrdxlP-dep_Trfase_major"/>
</dbReference>
<dbReference type="Gene3D" id="3.40.640.10">
    <property type="entry name" value="Type I PLP-dependent aspartate aminotransferase-like (Major domain)"/>
    <property type="match status" value="1"/>
</dbReference>
<comment type="cofactor">
    <cofactor evidence="1">
        <name>pyridoxal 5'-phosphate</name>
        <dbReference type="ChEBI" id="CHEBI:597326"/>
    </cofactor>
</comment>
<evidence type="ECO:0000313" key="6">
    <source>
        <dbReference type="Proteomes" id="UP000268469"/>
    </source>
</evidence>
<dbReference type="SUPFAM" id="SSF53383">
    <property type="entry name" value="PLP-dependent transferases"/>
    <property type="match status" value="1"/>
</dbReference>
<organism evidence="5 6">
    <name type="scientific">candidate division WOR-3 bacterium</name>
    <dbReference type="NCBI Taxonomy" id="2052148"/>
    <lineage>
        <taxon>Bacteria</taxon>
        <taxon>Bacteria division WOR-3</taxon>
    </lineage>
</organism>
<dbReference type="GO" id="GO:0030170">
    <property type="term" value="F:pyridoxal phosphate binding"/>
    <property type="evidence" value="ECO:0007669"/>
    <property type="project" value="InterPro"/>
</dbReference>
<feature type="domain" description="Aminotransferase class I/classII large" evidence="4">
    <location>
        <begin position="31"/>
        <end position="379"/>
    </location>
</feature>
<dbReference type="GO" id="GO:0008483">
    <property type="term" value="F:transaminase activity"/>
    <property type="evidence" value="ECO:0007669"/>
    <property type="project" value="UniProtKB-KW"/>
</dbReference>
<evidence type="ECO:0000256" key="2">
    <source>
        <dbReference type="ARBA" id="ARBA00022576"/>
    </source>
</evidence>
<comment type="caution">
    <text evidence="5">The sequence shown here is derived from an EMBL/GenBank/DDBJ whole genome shotgun (WGS) entry which is preliminary data.</text>
</comment>
<dbReference type="InterPro" id="IPR004839">
    <property type="entry name" value="Aminotransferase_I/II_large"/>
</dbReference>
<reference evidence="5 6" key="1">
    <citation type="submission" date="2018-06" db="EMBL/GenBank/DDBJ databases">
        <title>Extensive metabolic versatility and redundancy in microbially diverse, dynamic hydrothermal sediments.</title>
        <authorList>
            <person name="Dombrowski N."/>
            <person name="Teske A."/>
            <person name="Baker B.J."/>
        </authorList>
    </citation>
    <scope>NUCLEOTIDE SEQUENCE [LARGE SCALE GENOMIC DNA]</scope>
    <source>
        <strain evidence="5">B36_G15</strain>
    </source>
</reference>
<dbReference type="InterPro" id="IPR050881">
    <property type="entry name" value="LL-DAP_aminotransferase"/>
</dbReference>
<dbReference type="PANTHER" id="PTHR42832:SF4">
    <property type="entry name" value="BLR3474 PROTEIN"/>
    <property type="match status" value="1"/>
</dbReference>
<dbReference type="Pfam" id="PF00155">
    <property type="entry name" value="Aminotran_1_2"/>
    <property type="match status" value="1"/>
</dbReference>
<accession>A0A660SGJ5</accession>
<gene>
    <name evidence="5" type="ORF">DRP53_08715</name>
</gene>
<dbReference type="AlphaFoldDB" id="A0A660SGJ5"/>
<proteinExistence type="predicted"/>
<dbReference type="InterPro" id="IPR015422">
    <property type="entry name" value="PyrdxlP-dep_Trfase_small"/>
</dbReference>
<evidence type="ECO:0000259" key="4">
    <source>
        <dbReference type="Pfam" id="PF00155"/>
    </source>
</evidence>
<keyword evidence="2 5" id="KW-0032">Aminotransferase</keyword>
<evidence type="ECO:0000313" key="5">
    <source>
        <dbReference type="EMBL" id="RKX69266.1"/>
    </source>
</evidence>
<name>A0A660SGJ5_UNCW3</name>
<keyword evidence="3 5" id="KW-0808">Transferase</keyword>
<dbReference type="Proteomes" id="UP000268469">
    <property type="component" value="Unassembled WGS sequence"/>
</dbReference>
<dbReference type="CDD" id="cd00609">
    <property type="entry name" value="AAT_like"/>
    <property type="match status" value="1"/>
</dbReference>
<sequence>MEFPKRVKEVPPYLYAEMDNVIAEIKRQGKEIINIAHGDPDLTPPVEVIEELKRSAGMKDAHLYPTYWGMIELRERIAHWMEGRFGVKLDPEKEIIILIGAKEGITHLFLALAESGDYGLIPDPAYPTYKASAIFADAVPIELPLLPENDFLPDLGSIDSGVLKRTKVLIINYPNNPTTKVADRRFFQELVEFCRQHRIYIIHDHAYSEIYGGDPPPSILEIEGAREIAVELHTFSKTFNMQGYRIGWACGGKDLIRALAIIKTNTDSGVFVPIQRAALKAFEVYEGFIPSLRERYQKRREIIQGYLRDLGWNYYPSDATIYVWTRMGVGNDSMRFVTELIRKYGVMIGPGAGYGKYGEGFLRFSLTQPEAKIREGMEKFIAFTREWM</sequence>
<evidence type="ECO:0000256" key="1">
    <source>
        <dbReference type="ARBA" id="ARBA00001933"/>
    </source>
</evidence>
<protein>
    <submittedName>
        <fullName evidence="5">LL-diaminopimelate aminotransferase</fullName>
    </submittedName>
</protein>
<dbReference type="PANTHER" id="PTHR42832">
    <property type="entry name" value="AMINO ACID AMINOTRANSFERASE"/>
    <property type="match status" value="1"/>
</dbReference>
<dbReference type="Gene3D" id="3.90.1150.10">
    <property type="entry name" value="Aspartate Aminotransferase, domain 1"/>
    <property type="match status" value="1"/>
</dbReference>